<sequence length="80" mass="8510">MSNSLIEWVGYGASAMVVVSLLCTSMVWLRILNTIGCLLFVTYGIIIGAYPVAISNGIIVIINAVNLYKLKKSNSSLSGA</sequence>
<dbReference type="PATRIC" id="fig|999411.4.peg.251"/>
<keyword evidence="1" id="KW-0472">Membrane</keyword>
<keyword evidence="3" id="KW-1185">Reference proteome</keyword>
<dbReference type="Proteomes" id="UP000013097">
    <property type="component" value="Unassembled WGS sequence"/>
</dbReference>
<keyword evidence="1" id="KW-0812">Transmembrane</keyword>
<keyword evidence="1" id="KW-1133">Transmembrane helix</keyword>
<dbReference type="AlphaFoldDB" id="N9Y5K8"/>
<evidence type="ECO:0000313" key="3">
    <source>
        <dbReference type="Proteomes" id="UP000013097"/>
    </source>
</evidence>
<organism evidence="2 3">
    <name type="scientific">Clostridium thermobutyricum</name>
    <dbReference type="NCBI Taxonomy" id="29372"/>
    <lineage>
        <taxon>Bacteria</taxon>
        <taxon>Bacillati</taxon>
        <taxon>Bacillota</taxon>
        <taxon>Clostridia</taxon>
        <taxon>Eubacteriales</taxon>
        <taxon>Clostridiaceae</taxon>
        <taxon>Clostridium</taxon>
    </lineage>
</organism>
<feature type="transmembrane region" description="Helical" evidence="1">
    <location>
        <begin position="12"/>
        <end position="32"/>
    </location>
</feature>
<gene>
    <name evidence="2" type="ORF">HMPREF1092_00268</name>
</gene>
<dbReference type="InterPro" id="IPR019629">
    <property type="entry name" value="Uncharacterised_HI1736/YgjV"/>
</dbReference>
<feature type="transmembrane region" description="Helical" evidence="1">
    <location>
        <begin position="38"/>
        <end position="65"/>
    </location>
</feature>
<evidence type="ECO:0000313" key="2">
    <source>
        <dbReference type="EMBL" id="ENZ03082.1"/>
    </source>
</evidence>
<name>N9Y5K8_9CLOT</name>
<dbReference type="Pfam" id="PF10688">
    <property type="entry name" value="Imp-YgjV"/>
    <property type="match status" value="1"/>
</dbReference>
<protein>
    <submittedName>
        <fullName evidence="2">Uncharacterized protein</fullName>
    </submittedName>
</protein>
<reference evidence="2 3" key="1">
    <citation type="submission" date="2013-01" db="EMBL/GenBank/DDBJ databases">
        <title>The Genome Sequence of Clostridium colicanis 209318.</title>
        <authorList>
            <consortium name="The Broad Institute Genome Sequencing Platform"/>
            <person name="Earl A."/>
            <person name="Ward D."/>
            <person name="Feldgarden M."/>
            <person name="Gevers D."/>
            <person name="Courvalin P."/>
            <person name="Lambert T."/>
            <person name="Walker B."/>
            <person name="Young S.K."/>
            <person name="Zeng Q."/>
            <person name="Gargeya S."/>
            <person name="Fitzgerald M."/>
            <person name="Haas B."/>
            <person name="Abouelleil A."/>
            <person name="Alvarado L."/>
            <person name="Arachchi H.M."/>
            <person name="Berlin A.M."/>
            <person name="Chapman S.B."/>
            <person name="Dewar J."/>
            <person name="Goldberg J."/>
            <person name="Griggs A."/>
            <person name="Gujja S."/>
            <person name="Hansen M."/>
            <person name="Howarth C."/>
            <person name="Imamovic A."/>
            <person name="Larimer J."/>
            <person name="McCowan C."/>
            <person name="Murphy C."/>
            <person name="Neiman D."/>
            <person name="Pearson M."/>
            <person name="Priest M."/>
            <person name="Roberts A."/>
            <person name="Saif S."/>
            <person name="Shea T."/>
            <person name="Sisk P."/>
            <person name="Sykes S."/>
            <person name="Wortman J."/>
            <person name="Nusbaum C."/>
            <person name="Birren B."/>
        </authorList>
    </citation>
    <scope>NUCLEOTIDE SEQUENCE [LARGE SCALE GENOMIC DNA]</scope>
    <source>
        <strain evidence="2 3">209318</strain>
    </source>
</reference>
<proteinExistence type="predicted"/>
<dbReference type="RefSeq" id="WP_002596772.1">
    <property type="nucleotide sequence ID" value="NZ_CAUWHC010000003.1"/>
</dbReference>
<dbReference type="eggNOG" id="COG1246">
    <property type="taxonomic scope" value="Bacteria"/>
</dbReference>
<comment type="caution">
    <text evidence="2">The sequence shown here is derived from an EMBL/GenBank/DDBJ whole genome shotgun (WGS) entry which is preliminary data.</text>
</comment>
<evidence type="ECO:0000256" key="1">
    <source>
        <dbReference type="SAM" id="Phobius"/>
    </source>
</evidence>
<dbReference type="EMBL" id="AGYT01000007">
    <property type="protein sequence ID" value="ENZ03082.1"/>
    <property type="molecule type" value="Genomic_DNA"/>
</dbReference>
<dbReference type="Gene3D" id="1.20.1280.290">
    <property type="match status" value="1"/>
</dbReference>
<dbReference type="HOGENOM" id="CLU_179405_1_1_9"/>
<accession>N9Y5K8</accession>